<comment type="caution">
    <text evidence="1">The sequence shown here is derived from an EMBL/GenBank/DDBJ whole genome shotgun (WGS) entry which is preliminary data.</text>
</comment>
<sequence length="235" mass="25604">MSIAAMTLELDTTANWILALLGALFADFNSLRYFSCQPASSSLMAVSSRALCFRCATSTARFCTIKSTPTGFALTAAAGIMVGSLGPTASDNRERRHPCSSRLPRLCAQQPSELDGLAWCSKAWTGYPRQRRDVRVTRTSDELLTNGSSSPKAVGLLARPLGSLKPGLPDWSRRPRCREPRMSRVPFPMGFGAATAVGVGEAVETADRQGWGPEARQRVFRFYITDGKFASQKFK</sequence>
<dbReference type="GeneID" id="55966649"/>
<protein>
    <submittedName>
        <fullName evidence="1">Uncharacterized protein</fullName>
    </submittedName>
</protein>
<evidence type="ECO:0000313" key="2">
    <source>
        <dbReference type="Proteomes" id="UP000749293"/>
    </source>
</evidence>
<proteinExistence type="predicted"/>
<dbReference type="RefSeq" id="XP_035325335.1">
    <property type="nucleotide sequence ID" value="XM_035462405.1"/>
</dbReference>
<gene>
    <name evidence="1" type="ORF">GMORB2_0419</name>
</gene>
<keyword evidence="2" id="KW-1185">Reference proteome</keyword>
<dbReference type="Proteomes" id="UP000749293">
    <property type="component" value="Unassembled WGS sequence"/>
</dbReference>
<dbReference type="AlphaFoldDB" id="A0A9P4Z0Y2"/>
<accession>A0A9P4Z0Y2</accession>
<name>A0A9P4Z0Y2_9HYPO</name>
<organism evidence="1 2">
    <name type="scientific">Geosmithia morbida</name>
    <dbReference type="NCBI Taxonomy" id="1094350"/>
    <lineage>
        <taxon>Eukaryota</taxon>
        <taxon>Fungi</taxon>
        <taxon>Dikarya</taxon>
        <taxon>Ascomycota</taxon>
        <taxon>Pezizomycotina</taxon>
        <taxon>Sordariomycetes</taxon>
        <taxon>Hypocreomycetidae</taxon>
        <taxon>Hypocreales</taxon>
        <taxon>Bionectriaceae</taxon>
        <taxon>Geosmithia</taxon>
    </lineage>
</organism>
<evidence type="ECO:0000313" key="1">
    <source>
        <dbReference type="EMBL" id="KAF4126683.1"/>
    </source>
</evidence>
<reference evidence="1" key="1">
    <citation type="submission" date="2020-03" db="EMBL/GenBank/DDBJ databases">
        <title>Site-based positive gene gene selection in Geosmithia morbida across the United States reveals a broad range of putative effectors and factors for local host and environmental adapation.</title>
        <authorList>
            <person name="Onufrak A."/>
            <person name="Murdoch R.W."/>
            <person name="Gazis R."/>
            <person name="Huff M."/>
            <person name="Staton M."/>
            <person name="Klingeman W."/>
            <person name="Hadziabdic D."/>
        </authorList>
    </citation>
    <scope>NUCLEOTIDE SEQUENCE</scope>
    <source>
        <strain evidence="1">1262</strain>
    </source>
</reference>
<dbReference type="EMBL" id="JAANYQ010000001">
    <property type="protein sequence ID" value="KAF4126683.1"/>
    <property type="molecule type" value="Genomic_DNA"/>
</dbReference>